<dbReference type="KEGG" id="kbs:EPA93_39515"/>
<dbReference type="RefSeq" id="WP_129892799.1">
    <property type="nucleotide sequence ID" value="NZ_CP035758.1"/>
</dbReference>
<keyword evidence="1 3" id="KW-0808">Transferase</keyword>
<dbReference type="EMBL" id="CP035758">
    <property type="protein sequence ID" value="QBD81738.1"/>
    <property type="molecule type" value="Genomic_DNA"/>
</dbReference>
<keyword evidence="4" id="KW-1185">Reference proteome</keyword>
<dbReference type="CDD" id="cd03801">
    <property type="entry name" value="GT4_PimA-like"/>
    <property type="match status" value="1"/>
</dbReference>
<gene>
    <name evidence="3" type="ORF">EPA93_39515</name>
</gene>
<protein>
    <submittedName>
        <fullName evidence="3">Glycosyltransferase</fullName>
    </submittedName>
</protein>
<dbReference type="Pfam" id="PF13692">
    <property type="entry name" value="Glyco_trans_1_4"/>
    <property type="match status" value="1"/>
</dbReference>
<feature type="domain" description="Glycosyltransferase subfamily 4-like N-terminal" evidence="2">
    <location>
        <begin position="63"/>
        <end position="207"/>
    </location>
</feature>
<dbReference type="PANTHER" id="PTHR46401">
    <property type="entry name" value="GLYCOSYLTRANSFERASE WBBK-RELATED"/>
    <property type="match status" value="1"/>
</dbReference>
<proteinExistence type="predicted"/>
<reference evidence="3 4" key="1">
    <citation type="submission" date="2019-01" db="EMBL/GenBank/DDBJ databases">
        <title>Ktedonosporobacter rubrisoli SCAWS-G2.</title>
        <authorList>
            <person name="Huang Y."/>
            <person name="Yan B."/>
        </authorList>
    </citation>
    <scope>NUCLEOTIDE SEQUENCE [LARGE SCALE GENOMIC DNA]</scope>
    <source>
        <strain evidence="3 4">SCAWS-G2</strain>
    </source>
</reference>
<dbReference type="Proteomes" id="UP000290365">
    <property type="component" value="Chromosome"/>
</dbReference>
<accession>A0A4P6K0M3</accession>
<dbReference type="Gene3D" id="3.40.50.2000">
    <property type="entry name" value="Glycogen Phosphorylase B"/>
    <property type="match status" value="2"/>
</dbReference>
<evidence type="ECO:0000313" key="4">
    <source>
        <dbReference type="Proteomes" id="UP000290365"/>
    </source>
</evidence>
<dbReference type="GO" id="GO:0009103">
    <property type="term" value="P:lipopolysaccharide biosynthetic process"/>
    <property type="evidence" value="ECO:0007669"/>
    <property type="project" value="TreeGrafter"/>
</dbReference>
<organism evidence="3 4">
    <name type="scientific">Ktedonosporobacter rubrisoli</name>
    <dbReference type="NCBI Taxonomy" id="2509675"/>
    <lineage>
        <taxon>Bacteria</taxon>
        <taxon>Bacillati</taxon>
        <taxon>Chloroflexota</taxon>
        <taxon>Ktedonobacteria</taxon>
        <taxon>Ktedonobacterales</taxon>
        <taxon>Ktedonosporobacteraceae</taxon>
        <taxon>Ktedonosporobacter</taxon>
    </lineage>
</organism>
<dbReference type="AlphaFoldDB" id="A0A4P6K0M3"/>
<dbReference type="GO" id="GO:0016757">
    <property type="term" value="F:glycosyltransferase activity"/>
    <property type="evidence" value="ECO:0007669"/>
    <property type="project" value="TreeGrafter"/>
</dbReference>
<dbReference type="InterPro" id="IPR028098">
    <property type="entry name" value="Glyco_trans_4-like_N"/>
</dbReference>
<evidence type="ECO:0000313" key="3">
    <source>
        <dbReference type="EMBL" id="QBD81738.1"/>
    </source>
</evidence>
<dbReference type="OrthoDB" id="9807209at2"/>
<name>A0A4P6K0M3_KTERU</name>
<dbReference type="PANTHER" id="PTHR46401:SF2">
    <property type="entry name" value="GLYCOSYLTRANSFERASE WBBK-RELATED"/>
    <property type="match status" value="1"/>
</dbReference>
<dbReference type="Pfam" id="PF13439">
    <property type="entry name" value="Glyco_transf_4"/>
    <property type="match status" value="1"/>
</dbReference>
<sequence length="407" mass="45619">MRILFVTPYVPSRIRVRPFHFIRFLSAFHEISLVSLLCDEYEAQLGDEVREYCATMDLIPLSKRAAYINCLRALPSSMPLRVAYYQSPAFAQRIREVIRERDIKVVHAELIKVVPGLHALLKEEDIAIIYDSVDCITSYLEQCHRAASNPLQKAFVWSELLKMRRYELNSIESFARVVISSERDRERLIALGGQSSAIQVIPNGVDTVYFSPLALAREPDSLVFCAKMDYYPNSQAILRFAQDVLPLIWATRPQVQLTIVGNNPPSAVRELSADPRITVTGYVPDIRVYLARAAVALAPLVVAAGIQNKVLEALAMATPLVATPGTCRALQVEHAKHLLIAEEGQAYAEAILTLLAQPQLARRLGLAGRQLVEQRYSWAFAAARLHELYREVAEVQRTDDLNTALAL</sequence>
<evidence type="ECO:0000256" key="1">
    <source>
        <dbReference type="ARBA" id="ARBA00022679"/>
    </source>
</evidence>
<dbReference type="SUPFAM" id="SSF53756">
    <property type="entry name" value="UDP-Glycosyltransferase/glycogen phosphorylase"/>
    <property type="match status" value="1"/>
</dbReference>
<evidence type="ECO:0000259" key="2">
    <source>
        <dbReference type="Pfam" id="PF13439"/>
    </source>
</evidence>